<comment type="caution">
    <text evidence="1">The sequence shown here is derived from an EMBL/GenBank/DDBJ whole genome shotgun (WGS) entry which is preliminary data.</text>
</comment>
<dbReference type="EMBL" id="CM056744">
    <property type="protein sequence ID" value="KAJ8668073.1"/>
    <property type="molecule type" value="Genomic_DNA"/>
</dbReference>
<evidence type="ECO:0000313" key="1">
    <source>
        <dbReference type="EMBL" id="KAJ8668073.1"/>
    </source>
</evidence>
<gene>
    <name evidence="1" type="ORF">QAD02_009736</name>
</gene>
<keyword evidence="2" id="KW-1185">Reference proteome</keyword>
<name>A0ACC2NBG5_9HYME</name>
<evidence type="ECO:0000313" key="2">
    <source>
        <dbReference type="Proteomes" id="UP001239111"/>
    </source>
</evidence>
<proteinExistence type="predicted"/>
<organism evidence="1 2">
    <name type="scientific">Eretmocerus hayati</name>
    <dbReference type="NCBI Taxonomy" id="131215"/>
    <lineage>
        <taxon>Eukaryota</taxon>
        <taxon>Metazoa</taxon>
        <taxon>Ecdysozoa</taxon>
        <taxon>Arthropoda</taxon>
        <taxon>Hexapoda</taxon>
        <taxon>Insecta</taxon>
        <taxon>Pterygota</taxon>
        <taxon>Neoptera</taxon>
        <taxon>Endopterygota</taxon>
        <taxon>Hymenoptera</taxon>
        <taxon>Apocrita</taxon>
        <taxon>Proctotrupomorpha</taxon>
        <taxon>Chalcidoidea</taxon>
        <taxon>Aphelinidae</taxon>
        <taxon>Aphelininae</taxon>
        <taxon>Eretmocerus</taxon>
    </lineage>
</organism>
<sequence>MNCARKKIHQSMASCFGLNCVEKRFSRLVPFISSSLFGKYSTQCKPDSSNSEFWKDLQYRIKLSGPISVANYMKLVLTHPSKGYYINQDVFGQQGDFTTSPEISQLFGEMIGIWIISECQKFHKKPFNIVELGPGRGTLARDVLRVFHQLQRSNQISLHFVEVSPVLAEIQKKNLCTQEEMEIDASKGKFYKHGKTTENVDIFWYKSVLDLPEGFSVFIAQEFFDALPIHKFQKTEDGWFEIMVDVDNSRGEEGKFRYVLQKTEACGSFISKNERRNHTEFSPELVNIIKYISTAITQNGGFSLIIDYGHNGDKTDTFRAFRQHKQWDPLVEPGTADLTADVDFALLRRVAEETHKILCFGPVTQGDFLTELGINVRLMNLCKDATKDQRKQLELGYKKIVDSDQMGSCFKVMSMFPYVLKEYLEKLPVHGFSSLSSK</sequence>
<accession>A0ACC2NBG5</accession>
<dbReference type="Proteomes" id="UP001239111">
    <property type="component" value="Chromosome 4"/>
</dbReference>
<protein>
    <submittedName>
        <fullName evidence="1">Uncharacterized protein</fullName>
    </submittedName>
</protein>
<reference evidence="1" key="1">
    <citation type="submission" date="2023-04" db="EMBL/GenBank/DDBJ databases">
        <title>A chromosome-level genome assembly of the parasitoid wasp Eretmocerus hayati.</title>
        <authorList>
            <person name="Zhong Y."/>
            <person name="Liu S."/>
            <person name="Liu Y."/>
        </authorList>
    </citation>
    <scope>NUCLEOTIDE SEQUENCE</scope>
    <source>
        <strain evidence="1">ZJU_SS_LIU_2023</strain>
    </source>
</reference>